<dbReference type="InterPro" id="IPR003439">
    <property type="entry name" value="ABC_transporter-like_ATP-bd"/>
</dbReference>
<evidence type="ECO:0000259" key="11">
    <source>
        <dbReference type="PROSITE" id="PS50893"/>
    </source>
</evidence>
<feature type="transmembrane region" description="Helical" evidence="10">
    <location>
        <begin position="744"/>
        <end position="762"/>
    </location>
</feature>
<protein>
    <submittedName>
        <fullName evidence="13">ATP-binding cassette, subfamily B</fullName>
    </submittedName>
</protein>
<dbReference type="GO" id="GO:0016887">
    <property type="term" value="F:ATP hydrolysis activity"/>
    <property type="evidence" value="ECO:0007669"/>
    <property type="project" value="InterPro"/>
</dbReference>
<feature type="domain" description="ABC transporter" evidence="11">
    <location>
        <begin position="349"/>
        <end position="583"/>
    </location>
</feature>
<evidence type="ECO:0000256" key="4">
    <source>
        <dbReference type="ARBA" id="ARBA00022692"/>
    </source>
</evidence>
<reference evidence="13 14" key="1">
    <citation type="submission" date="2016-11" db="EMBL/GenBank/DDBJ databases">
        <authorList>
            <person name="Jaros S."/>
            <person name="Januszkiewicz K."/>
            <person name="Wedrychowicz H."/>
        </authorList>
    </citation>
    <scope>NUCLEOTIDE SEQUENCE [LARGE SCALE GENOMIC DNA]</scope>
    <source>
        <strain evidence="13 14">DSM 46144</strain>
    </source>
</reference>
<dbReference type="InterPro" id="IPR036640">
    <property type="entry name" value="ABC1_TM_sf"/>
</dbReference>
<dbReference type="PANTHER" id="PTHR43394:SF1">
    <property type="entry name" value="ATP-BINDING CASSETTE SUB-FAMILY B MEMBER 10, MITOCHONDRIAL"/>
    <property type="match status" value="1"/>
</dbReference>
<feature type="transmembrane region" description="Helical" evidence="10">
    <location>
        <begin position="927"/>
        <end position="948"/>
    </location>
</feature>
<dbReference type="InterPro" id="IPR017871">
    <property type="entry name" value="ABC_transporter-like_CS"/>
</dbReference>
<dbReference type="STRING" id="134849.SAMN05443668_102493"/>
<dbReference type="SUPFAM" id="SSF52540">
    <property type="entry name" value="P-loop containing nucleoside triphosphate hydrolases"/>
    <property type="match status" value="2"/>
</dbReference>
<keyword evidence="3" id="KW-1003">Cell membrane</keyword>
<keyword evidence="5" id="KW-0547">Nucleotide-binding</keyword>
<dbReference type="SUPFAM" id="SSF90123">
    <property type="entry name" value="ABC transporter transmembrane region"/>
    <property type="match status" value="2"/>
</dbReference>
<evidence type="ECO:0000259" key="12">
    <source>
        <dbReference type="PROSITE" id="PS50929"/>
    </source>
</evidence>
<evidence type="ECO:0000313" key="14">
    <source>
        <dbReference type="Proteomes" id="UP000184440"/>
    </source>
</evidence>
<dbReference type="OrthoDB" id="9806127at2"/>
<comment type="similarity">
    <text evidence="9">Belongs to the ABC transporter superfamily. Lipid exporter (TC 3.A.1.106) family.</text>
</comment>
<feature type="transmembrane region" description="Helical" evidence="10">
    <location>
        <begin position="255"/>
        <end position="280"/>
    </location>
</feature>
<evidence type="ECO:0000256" key="6">
    <source>
        <dbReference type="ARBA" id="ARBA00022840"/>
    </source>
</evidence>
<dbReference type="Pfam" id="PF00664">
    <property type="entry name" value="ABC_membrane"/>
    <property type="match status" value="2"/>
</dbReference>
<feature type="transmembrane region" description="Helical" evidence="10">
    <location>
        <begin position="143"/>
        <end position="164"/>
    </location>
</feature>
<evidence type="ECO:0000256" key="3">
    <source>
        <dbReference type="ARBA" id="ARBA00022475"/>
    </source>
</evidence>
<dbReference type="GO" id="GO:0005886">
    <property type="term" value="C:plasma membrane"/>
    <property type="evidence" value="ECO:0007669"/>
    <property type="project" value="UniProtKB-SubCell"/>
</dbReference>
<dbReference type="PROSITE" id="PS50929">
    <property type="entry name" value="ABC_TM1F"/>
    <property type="match status" value="2"/>
</dbReference>
<keyword evidence="4 10" id="KW-0812">Transmembrane</keyword>
<sequence>MSEPRSNLRNVPTPTSPGWIRRLFSACWAHPRLVVGVIAASIGATLLEGVAPLLTREAIDDAIDGRVDKVTLITSILAGLAVLRFGATFVRRYTAGKLSLDVQHDLRNAVFTTLQRFDGPRQDALRTGQVVSRAISDLQLVQGILAFVPFSLGMVLLFVIAVVAMFSLSVPLTLVSLAVAPAVAWAAGRSRQRLFPATWSAQQRAGEVAERVEEAVTGVRVVKGFGQETREIVELESTARRLFADRMRAARINAVLTPTLAALPQLGQVAVLTLGGWLALTDRITIGTFVAFAAYLATLAGATRVVSGLLTMGQLARAGVERVYDVIESRPGVVDDPNPMPLPDGPLGITLDRVEFGYTPDDTVLDRLSLDVRPGETLALVGPPGSGKSTVSLLLNRFYDVRGGEVALGGVDVRKVRLAELRGAIGVVFEEAFLFSDSVRANIAYGRPDATEAEVEAAARAVEAHGFITALPDGYDTLVGERGLTLSGGQRQRIALARALLTDPRVLLLDDATSAVDNVTEAAIHATLREVTADRTTILIAHRRSTLALADRVAVLDGGRVVDVGTQAELVERCALFRSLLAGPDEEGDVDPVGTQGAAPEPDAHGVTPALWPEVDDADDPLVAPTDDRAVQALEARASGAIRGGGRGGPGGFHGDQGGMPATPELLAQVRALPPATETPDLPGLDPRAADPEFRLGRLLGPVRLLLWATIALIAVDALATVAFPLLAQHAIDAGVVGGSGRQLALIGALGVLVVLVDWLAVRTQTVTASKAGEKVLYLLRIRSFAHLQRLGLDYYERELAGRIMTRMTTDVDALSTFLQTGLATAVVSVLTIVGVTAALLITDAGLALVALAVLPIVVIGTLIFRRLSAAAYEQARERVSIVNADFQENVSGMRVAQAYVREARSASDFADRSDAYRQSRMRAQTYIATFFPFVALLSDLAQAAVLAVGAHRIASGGVTPGILTAFLLYLGLFFQPIQQLSQVFDGYQQARIGLGRIGDLLRTPTSVSDAPDPTPIPDRLTGRVELREARFQYAGADTEALRGVSLTIEPGETVALVGETGAGKSTVLKLLARFYDVTDGAVLVDGVDVRRYRLADYRSRLGVVPQEPHLFTGDVASNVSYGRPASVPAQVEHASRAVGAIGMVGSIRGGFRHPVSERGGGLSAGQRQLVSLARAELVDPDLLLLDEATAALDPASEAVVLAAGDALSRRRTTVVIAHRLATAARADRIIVMADGQIAEQGTHADLVAADGVYARLWEEDGAAALAAEAAALGRPSVDAVG</sequence>
<proteinExistence type="inferred from homology"/>
<feature type="transmembrane region" description="Helical" evidence="10">
    <location>
        <begin position="705"/>
        <end position="724"/>
    </location>
</feature>
<dbReference type="GO" id="GO:0005524">
    <property type="term" value="F:ATP binding"/>
    <property type="evidence" value="ECO:0007669"/>
    <property type="project" value="UniProtKB-KW"/>
</dbReference>
<feature type="transmembrane region" description="Helical" evidence="10">
    <location>
        <begin position="847"/>
        <end position="865"/>
    </location>
</feature>
<accession>A0A1M7N9A1</accession>
<evidence type="ECO:0000256" key="8">
    <source>
        <dbReference type="ARBA" id="ARBA00023136"/>
    </source>
</evidence>
<keyword evidence="14" id="KW-1185">Reference proteome</keyword>
<organism evidence="13 14">
    <name type="scientific">Cryptosporangium aurantiacum</name>
    <dbReference type="NCBI Taxonomy" id="134849"/>
    <lineage>
        <taxon>Bacteria</taxon>
        <taxon>Bacillati</taxon>
        <taxon>Actinomycetota</taxon>
        <taxon>Actinomycetes</taxon>
        <taxon>Cryptosporangiales</taxon>
        <taxon>Cryptosporangiaceae</taxon>
        <taxon>Cryptosporangium</taxon>
    </lineage>
</organism>
<dbReference type="InterPro" id="IPR011527">
    <property type="entry name" value="ABC1_TM_dom"/>
</dbReference>
<dbReference type="CDD" id="cd18543">
    <property type="entry name" value="ABC_6TM_Rv0194_D1_like"/>
    <property type="match status" value="1"/>
</dbReference>
<feature type="transmembrane region" description="Helical" evidence="10">
    <location>
        <begin position="286"/>
        <end position="307"/>
    </location>
</feature>
<gene>
    <name evidence="13" type="ORF">SAMN05443668_102493</name>
</gene>
<dbReference type="InterPro" id="IPR003593">
    <property type="entry name" value="AAA+_ATPase"/>
</dbReference>
<feature type="transmembrane region" description="Helical" evidence="10">
    <location>
        <begin position="817"/>
        <end position="841"/>
    </location>
</feature>
<keyword evidence="2" id="KW-0813">Transport</keyword>
<dbReference type="InterPro" id="IPR039421">
    <property type="entry name" value="Type_1_exporter"/>
</dbReference>
<evidence type="ECO:0000313" key="13">
    <source>
        <dbReference type="EMBL" id="SHN00078.1"/>
    </source>
</evidence>
<evidence type="ECO:0000256" key="7">
    <source>
        <dbReference type="ARBA" id="ARBA00022989"/>
    </source>
</evidence>
<feature type="transmembrane region" description="Helical" evidence="10">
    <location>
        <begin position="70"/>
        <end position="90"/>
    </location>
</feature>
<comment type="subcellular location">
    <subcellularLocation>
        <location evidence="1">Cell membrane</location>
        <topology evidence="1">Multi-pass membrane protein</topology>
    </subcellularLocation>
</comment>
<dbReference type="Proteomes" id="UP000184440">
    <property type="component" value="Unassembled WGS sequence"/>
</dbReference>
<dbReference type="PANTHER" id="PTHR43394">
    <property type="entry name" value="ATP-DEPENDENT PERMEASE MDL1, MITOCHONDRIAL"/>
    <property type="match status" value="1"/>
</dbReference>
<dbReference type="InterPro" id="IPR027417">
    <property type="entry name" value="P-loop_NTPase"/>
</dbReference>
<feature type="domain" description="ABC transmembrane type-1" evidence="12">
    <location>
        <begin position="35"/>
        <end position="315"/>
    </location>
</feature>
<feature type="domain" description="ABC transmembrane type-1" evidence="12">
    <location>
        <begin position="708"/>
        <end position="990"/>
    </location>
</feature>
<feature type="domain" description="ABC transporter" evidence="11">
    <location>
        <begin position="1027"/>
        <end position="1260"/>
    </location>
</feature>
<dbReference type="GO" id="GO:0015421">
    <property type="term" value="F:ABC-type oligopeptide transporter activity"/>
    <property type="evidence" value="ECO:0007669"/>
    <property type="project" value="TreeGrafter"/>
</dbReference>
<feature type="transmembrane region" description="Helical" evidence="10">
    <location>
        <begin position="170"/>
        <end position="188"/>
    </location>
</feature>
<feature type="transmembrane region" description="Helical" evidence="10">
    <location>
        <begin position="954"/>
        <end position="975"/>
    </location>
</feature>
<dbReference type="CDD" id="cd18546">
    <property type="entry name" value="ABC_6TM_Rv0194_D2_like"/>
    <property type="match status" value="1"/>
</dbReference>
<name>A0A1M7N9A1_9ACTN</name>
<dbReference type="FunFam" id="3.40.50.300:FF:000299">
    <property type="entry name" value="ABC transporter ATP-binding protein/permease"/>
    <property type="match status" value="2"/>
</dbReference>
<dbReference type="Pfam" id="PF00005">
    <property type="entry name" value="ABC_tran"/>
    <property type="match status" value="2"/>
</dbReference>
<evidence type="ECO:0000256" key="2">
    <source>
        <dbReference type="ARBA" id="ARBA00022448"/>
    </source>
</evidence>
<evidence type="ECO:0000256" key="1">
    <source>
        <dbReference type="ARBA" id="ARBA00004651"/>
    </source>
</evidence>
<keyword evidence="6 13" id="KW-0067">ATP-binding</keyword>
<dbReference type="Gene3D" id="3.40.50.300">
    <property type="entry name" value="P-loop containing nucleotide triphosphate hydrolases"/>
    <property type="match status" value="2"/>
</dbReference>
<dbReference type="PROSITE" id="PS50893">
    <property type="entry name" value="ABC_TRANSPORTER_2"/>
    <property type="match status" value="2"/>
</dbReference>
<keyword evidence="7 10" id="KW-1133">Transmembrane helix</keyword>
<dbReference type="Gene3D" id="1.20.1560.10">
    <property type="entry name" value="ABC transporter type 1, transmembrane domain"/>
    <property type="match status" value="2"/>
</dbReference>
<dbReference type="SMART" id="SM00382">
    <property type="entry name" value="AAA"/>
    <property type="match status" value="2"/>
</dbReference>
<keyword evidence="8 10" id="KW-0472">Membrane</keyword>
<evidence type="ECO:0000256" key="9">
    <source>
        <dbReference type="ARBA" id="ARBA00061644"/>
    </source>
</evidence>
<evidence type="ECO:0000256" key="10">
    <source>
        <dbReference type="SAM" id="Phobius"/>
    </source>
</evidence>
<dbReference type="PROSITE" id="PS00211">
    <property type="entry name" value="ABC_TRANSPORTER_1"/>
    <property type="match status" value="1"/>
</dbReference>
<evidence type="ECO:0000256" key="5">
    <source>
        <dbReference type="ARBA" id="ARBA00022741"/>
    </source>
</evidence>
<dbReference type="EMBL" id="FRCS01000002">
    <property type="protein sequence ID" value="SHN00078.1"/>
    <property type="molecule type" value="Genomic_DNA"/>
</dbReference>
<feature type="transmembrane region" description="Helical" evidence="10">
    <location>
        <begin position="31"/>
        <end position="50"/>
    </location>
</feature>